<dbReference type="AlphaFoldDB" id="A0A8H3XFK7"/>
<sequence>MNQLPQYRVNADGSINLPFGRTLETYINSLPLLVSCKLKKQSQLYVNESIKAGLITLKSVEGAIDYITWKTVQGQKKSTNRIDDIIEITDKEREHVAKFKQNAAQDLTVWRWILFCDGSIGCERACGGLGECRQECSNFVLKNNLKNDFDMHKCAVRVITKVMLSNIEDPLPVQLIINGVHKTSILLTPDPKFTRINLSLQTRDKVIAARCAHRNTGVEIAIKMLEPHNNSNETHLIHLHKTSKDLCTEQQLKRLIERDDVRLRDKSGPWTILDQLVTTDLKEQGKVLYYQCGDTSATENSFERYYQLTVSDEMWLKQGRDCGQFCFGIDGNYDLNNEKAPVLAIVIEDQAGYGSPLAFGLSDKENHYTIRMAVQAIKANIPCNDPNCLHRYQYIDLPKRMGFRCQLECTSNWNPLAMMDKHRPTKLALQGLIHGTILCWFHIMSTLEEHLKTWKVEWPLRYPIALAFKIVGRSRSDEEAVEMGEEYNKFINSLSLDNNIKDHLIRDLRVNWICDEWRKSFIDGGQMSQIYDQPNAMAMTTNNLTERMHKTVESRCSGIQTVVKFIEHLYGTKIF</sequence>
<reference evidence="1 2" key="1">
    <citation type="journal article" date="2019" name="Environ. Microbiol.">
        <title>At the nexus of three kingdoms: the genome of the mycorrhizal fungus Gigaspora margarita provides insights into plant, endobacterial and fungal interactions.</title>
        <authorList>
            <person name="Venice F."/>
            <person name="Ghignone S."/>
            <person name="Salvioli di Fossalunga A."/>
            <person name="Amselem J."/>
            <person name="Novero M."/>
            <person name="Xianan X."/>
            <person name="Sedzielewska Toro K."/>
            <person name="Morin E."/>
            <person name="Lipzen A."/>
            <person name="Grigoriev I.V."/>
            <person name="Henrissat B."/>
            <person name="Martin F.M."/>
            <person name="Bonfante P."/>
        </authorList>
    </citation>
    <scope>NUCLEOTIDE SEQUENCE [LARGE SCALE GENOMIC DNA]</scope>
    <source>
        <strain evidence="1 2">BEG34</strain>
    </source>
</reference>
<dbReference type="EMBL" id="WTPW01001191">
    <property type="protein sequence ID" value="KAF0450146.1"/>
    <property type="molecule type" value="Genomic_DNA"/>
</dbReference>
<organism evidence="1 2">
    <name type="scientific">Gigaspora margarita</name>
    <dbReference type="NCBI Taxonomy" id="4874"/>
    <lineage>
        <taxon>Eukaryota</taxon>
        <taxon>Fungi</taxon>
        <taxon>Fungi incertae sedis</taxon>
        <taxon>Mucoromycota</taxon>
        <taxon>Glomeromycotina</taxon>
        <taxon>Glomeromycetes</taxon>
        <taxon>Diversisporales</taxon>
        <taxon>Gigasporaceae</taxon>
        <taxon>Gigaspora</taxon>
    </lineage>
</organism>
<evidence type="ECO:0000313" key="1">
    <source>
        <dbReference type="EMBL" id="KAF0450146.1"/>
    </source>
</evidence>
<dbReference type="OrthoDB" id="2424037at2759"/>
<protein>
    <submittedName>
        <fullName evidence="1">Proteophosphoglycan ppg4</fullName>
    </submittedName>
</protein>
<dbReference type="Proteomes" id="UP000439903">
    <property type="component" value="Unassembled WGS sequence"/>
</dbReference>
<gene>
    <name evidence="1" type="ORF">F8M41_002250</name>
</gene>
<comment type="caution">
    <text evidence="1">The sequence shown here is derived from an EMBL/GenBank/DDBJ whole genome shotgun (WGS) entry which is preliminary data.</text>
</comment>
<evidence type="ECO:0000313" key="2">
    <source>
        <dbReference type="Proteomes" id="UP000439903"/>
    </source>
</evidence>
<accession>A0A8H3XFK7</accession>
<name>A0A8H3XFK7_GIGMA</name>
<keyword evidence="2" id="KW-1185">Reference proteome</keyword>
<proteinExistence type="predicted"/>